<dbReference type="Gene3D" id="3.30.2300.10">
    <property type="entry name" value="THUMP superfamily"/>
    <property type="match status" value="1"/>
</dbReference>
<name>A0A427YCQ0_9TREE</name>
<protein>
    <recommendedName>
        <fullName evidence="3">THUMP domain-containing protein</fullName>
    </recommendedName>
</protein>
<sequence length="440" mass="47428">MSEAGPSGSAQKHKNYKSNRGVEAGAEDGDEAEVGAGEVIVQREGVREADEEEEEVVVVVVLVLDGLCAPGIIVTAVMHKERSAEKELIHFLETIADEVYPETIEAEVKREDGAEDDLDLEEMLKRELAGMGGDKKSKRFPPDTRRGDVRGYDPSARADRAGVVKQGFETEDGRGLKFAIHTNSRNSDRLDRLDMIKRVADEVVALGNGHTVDLKSPDRTVLVEVNKNLLGISVVQDYERFRKYNVSAVAEAAAKAQHAASADPAQTTQTTDTVVVPVSTDPSAPASGPSAETSPEQKKNIKHQNRAQAAAKLAEAYKASASVPLEVGTKRKAEEMEAGEVPPEEQVEKGELVEQSIVRGATVSRDHSDHRSDLLLAPWSRLHSAMPTPSPKTSSRSSASATPIPAVALIGVRLMMLAVCRSSSLASDPIEMESLEMLSR</sequence>
<evidence type="ECO:0000313" key="5">
    <source>
        <dbReference type="Proteomes" id="UP000279259"/>
    </source>
</evidence>
<feature type="domain" description="THUMP" evidence="3">
    <location>
        <begin position="131"/>
        <end position="236"/>
    </location>
</feature>
<comment type="caution">
    <text evidence="4">The sequence shown here is derived from an EMBL/GenBank/DDBJ whole genome shotgun (WGS) entry which is preliminary data.</text>
</comment>
<accession>A0A427YCQ0</accession>
<dbReference type="PROSITE" id="PS51165">
    <property type="entry name" value="THUMP"/>
    <property type="match status" value="1"/>
</dbReference>
<proteinExistence type="predicted"/>
<dbReference type="GO" id="GO:0006400">
    <property type="term" value="P:tRNA modification"/>
    <property type="evidence" value="ECO:0007669"/>
    <property type="project" value="InterPro"/>
</dbReference>
<dbReference type="SUPFAM" id="SSF143437">
    <property type="entry name" value="THUMP domain-like"/>
    <property type="match status" value="1"/>
</dbReference>
<keyword evidence="5" id="KW-1185">Reference proteome</keyword>
<reference evidence="4 5" key="1">
    <citation type="submission" date="2018-11" db="EMBL/GenBank/DDBJ databases">
        <title>Genome sequence of Saitozyma podzolica DSM 27192.</title>
        <authorList>
            <person name="Aliyu H."/>
            <person name="Gorte O."/>
            <person name="Ochsenreither K."/>
        </authorList>
    </citation>
    <scope>NUCLEOTIDE SEQUENCE [LARGE SCALE GENOMIC DNA]</scope>
    <source>
        <strain evidence="4 5">DSM 27192</strain>
    </source>
</reference>
<dbReference type="InterPro" id="IPR040183">
    <property type="entry name" value="THUMPD1-like"/>
</dbReference>
<organism evidence="4 5">
    <name type="scientific">Saitozyma podzolica</name>
    <dbReference type="NCBI Taxonomy" id="1890683"/>
    <lineage>
        <taxon>Eukaryota</taxon>
        <taxon>Fungi</taxon>
        <taxon>Dikarya</taxon>
        <taxon>Basidiomycota</taxon>
        <taxon>Agaricomycotina</taxon>
        <taxon>Tremellomycetes</taxon>
        <taxon>Tremellales</taxon>
        <taxon>Trimorphomycetaceae</taxon>
        <taxon>Saitozyma</taxon>
    </lineage>
</organism>
<keyword evidence="1" id="KW-0694">RNA-binding</keyword>
<feature type="compositionally biased region" description="Low complexity" evidence="2">
    <location>
        <begin position="277"/>
        <end position="287"/>
    </location>
</feature>
<dbReference type="AlphaFoldDB" id="A0A427YCQ0"/>
<feature type="region of interest" description="Disordered" evidence="2">
    <location>
        <begin position="131"/>
        <end position="155"/>
    </location>
</feature>
<dbReference type="SMART" id="SM00981">
    <property type="entry name" value="THUMP"/>
    <property type="match status" value="1"/>
</dbReference>
<evidence type="ECO:0000313" key="4">
    <source>
        <dbReference type="EMBL" id="RSH88846.1"/>
    </source>
</evidence>
<feature type="region of interest" description="Disordered" evidence="2">
    <location>
        <begin position="277"/>
        <end position="306"/>
    </location>
</feature>
<dbReference type="InterPro" id="IPR004114">
    <property type="entry name" value="THUMP_dom"/>
</dbReference>
<dbReference type="PANTHER" id="PTHR13452:SF10">
    <property type="entry name" value="THUMP DOMAIN-CONTAINING PROTEIN 1"/>
    <property type="match status" value="1"/>
</dbReference>
<evidence type="ECO:0000256" key="2">
    <source>
        <dbReference type="SAM" id="MobiDB-lite"/>
    </source>
</evidence>
<dbReference type="EMBL" id="RSCD01000016">
    <property type="protein sequence ID" value="RSH88846.1"/>
    <property type="molecule type" value="Genomic_DNA"/>
</dbReference>
<gene>
    <name evidence="4" type="ORF">EHS25_003074</name>
</gene>
<dbReference type="Pfam" id="PF02926">
    <property type="entry name" value="THUMP"/>
    <property type="match status" value="1"/>
</dbReference>
<dbReference type="PANTHER" id="PTHR13452">
    <property type="entry name" value="THUMP DOMAIN CONTAINING PROTEIN 1-RELATED"/>
    <property type="match status" value="1"/>
</dbReference>
<evidence type="ECO:0000256" key="1">
    <source>
        <dbReference type="PROSITE-ProRule" id="PRU00529"/>
    </source>
</evidence>
<evidence type="ECO:0000259" key="3">
    <source>
        <dbReference type="PROSITE" id="PS51165"/>
    </source>
</evidence>
<feature type="compositionally biased region" description="Basic and acidic residues" evidence="2">
    <location>
        <begin position="140"/>
        <end position="155"/>
    </location>
</feature>
<dbReference type="GO" id="GO:0003723">
    <property type="term" value="F:RNA binding"/>
    <property type="evidence" value="ECO:0007669"/>
    <property type="project" value="UniProtKB-UniRule"/>
</dbReference>
<dbReference type="CDD" id="cd11717">
    <property type="entry name" value="THUMP_THUMPD1_like"/>
    <property type="match status" value="1"/>
</dbReference>
<dbReference type="OrthoDB" id="367221at2759"/>
<feature type="region of interest" description="Disordered" evidence="2">
    <location>
        <begin position="1"/>
        <end position="37"/>
    </location>
</feature>
<dbReference type="Proteomes" id="UP000279259">
    <property type="component" value="Unassembled WGS sequence"/>
</dbReference>
<dbReference type="STRING" id="1890683.A0A427YCQ0"/>